<proteinExistence type="predicted"/>
<organism evidence="1 2">
    <name type="scientific">Flavobacterium sediminis</name>
    <dbReference type="NCBI Taxonomy" id="2201181"/>
    <lineage>
        <taxon>Bacteria</taxon>
        <taxon>Pseudomonadati</taxon>
        <taxon>Bacteroidota</taxon>
        <taxon>Flavobacteriia</taxon>
        <taxon>Flavobacteriales</taxon>
        <taxon>Flavobacteriaceae</taxon>
        <taxon>Flavobacterium</taxon>
    </lineage>
</organism>
<dbReference type="OrthoDB" id="1358141at2"/>
<protein>
    <submittedName>
        <fullName evidence="1">Uncharacterized protein</fullName>
    </submittedName>
</protein>
<evidence type="ECO:0000313" key="2">
    <source>
        <dbReference type="Proteomes" id="UP000245429"/>
    </source>
</evidence>
<sequence length="105" mass="12309">MAEILKANCRICNYKVEVKYGGGKFDYLTNNPVPAFNKTTEEIESVNFLTEKENSNYVFYSNDEIKGDNEDGYIFRNFDLELNQINNYCPKCKNYSLTFQSYIYS</sequence>
<keyword evidence="2" id="KW-1185">Reference proteome</keyword>
<dbReference type="EMBL" id="CP029463">
    <property type="protein sequence ID" value="AWM13896.1"/>
    <property type="molecule type" value="Genomic_DNA"/>
</dbReference>
<gene>
    <name evidence="1" type="ORF">DI487_08490</name>
</gene>
<evidence type="ECO:0000313" key="1">
    <source>
        <dbReference type="EMBL" id="AWM13896.1"/>
    </source>
</evidence>
<name>A0A2U8QVI0_9FLAO</name>
<reference evidence="1 2" key="1">
    <citation type="submission" date="2018-05" db="EMBL/GenBank/DDBJ databases">
        <title>Flavobacterium sp. MEBiC07310.</title>
        <authorList>
            <person name="Baek K."/>
        </authorList>
    </citation>
    <scope>NUCLEOTIDE SEQUENCE [LARGE SCALE GENOMIC DNA]</scope>
    <source>
        <strain evidence="1 2">MEBiC07310</strain>
    </source>
</reference>
<dbReference type="AlphaFoldDB" id="A0A2U8QVI0"/>
<dbReference type="RefSeq" id="WP_109569263.1">
    <property type="nucleotide sequence ID" value="NZ_CP029463.1"/>
</dbReference>
<accession>A0A2U8QVI0</accession>
<dbReference type="KEGG" id="fse:DI487_08490"/>
<dbReference type="Proteomes" id="UP000245429">
    <property type="component" value="Chromosome"/>
</dbReference>